<reference evidence="2 3" key="1">
    <citation type="submission" date="2014-06" db="EMBL/GenBank/DDBJ databases">
        <title>Bioinformatic genomic analysis of Bacillus phage Bobb.</title>
        <authorList>
            <person name="Lewis H.M.N."/>
            <person name="Temple L."/>
            <person name="Barth R.N."/>
            <person name="Bowles K.M."/>
            <person name="Churchin D.I."/>
            <person name="Scott-Croshaw C."/>
            <person name="Glasgow G.H."/>
            <person name="Gloe M.W."/>
            <person name="McGough T.M."/>
            <person name="Nutbrown S.A."/>
            <person name="Romulus S.R."/>
            <person name="Sanders K.A.M."/>
            <person name="Diachok C.R."/>
            <person name="Serigano J.P."/>
            <person name="Shin D."/>
            <person name="Suresh M.H."/>
            <person name="Conner A.R.N."/>
            <person name="Korba R.M."/>
            <person name="Livermore R.J."/>
            <person name="Rohlf M.B."/>
            <person name="Utterback S.D."/>
            <person name="Wilson V.E."/>
        </authorList>
    </citation>
    <scope>NUCLEOTIDE SEQUENCE [LARGE SCALE GENOMIC DNA]</scope>
</reference>
<proteinExistence type="predicted"/>
<evidence type="ECO:0000313" key="3">
    <source>
        <dbReference type="Proteomes" id="UP000028664"/>
    </source>
</evidence>
<evidence type="ECO:0000313" key="2">
    <source>
        <dbReference type="EMBL" id="AII28004.1"/>
    </source>
</evidence>
<dbReference type="Proteomes" id="UP000028664">
    <property type="component" value="Segment"/>
</dbReference>
<evidence type="ECO:0000256" key="1">
    <source>
        <dbReference type="SAM" id="Coils"/>
    </source>
</evidence>
<keyword evidence="3" id="KW-1185">Reference proteome</keyword>
<keyword evidence="1" id="KW-0175">Coiled coil</keyword>
<protein>
    <submittedName>
        <fullName evidence="2">Uncharacterized protein</fullName>
    </submittedName>
</protein>
<dbReference type="EMBL" id="KM051843">
    <property type="protein sequence ID" value="AII28004.1"/>
    <property type="molecule type" value="Genomic_DNA"/>
</dbReference>
<dbReference type="KEGG" id="vg:20283390"/>
<sequence length="148" mass="16952">MRTKEKILADLKTEEQAYKRAQEEGQRLHVELNKVRKSNLVARFPHLTEEGNGKVSGTLEHLNVLSNRTEYAPTVKLSYVLEAPPTTSDKFAMMRICMSAGSKELRIPITENDLSFLDQLVKDAHAAIKNKKIEIREPLFIPKEEDYE</sequence>
<dbReference type="GeneID" id="20283390"/>
<accession>A0A076G7R9</accession>
<organism evidence="2 3">
    <name type="scientific">Bacillus phage Bobb</name>
    <dbReference type="NCBI Taxonomy" id="1527469"/>
    <lineage>
        <taxon>Viruses</taxon>
        <taxon>Duplodnaviria</taxon>
        <taxon>Heunggongvirae</taxon>
        <taxon>Uroviricota</taxon>
        <taxon>Caudoviricetes</taxon>
        <taxon>Herelleviridae</taxon>
        <taxon>Bastillevirinae</taxon>
        <taxon>Agatevirus</taxon>
        <taxon>Agatevirus bobb</taxon>
    </lineage>
</organism>
<feature type="coiled-coil region" evidence="1">
    <location>
        <begin position="4"/>
        <end position="31"/>
    </location>
</feature>
<dbReference type="OrthoDB" id="33906at10239"/>
<name>A0A076G7R9_9CAUD</name>
<dbReference type="RefSeq" id="YP_009056372.1">
    <property type="nucleotide sequence ID" value="NC_024792.1"/>
</dbReference>